<dbReference type="SUPFAM" id="SSF56112">
    <property type="entry name" value="Protein kinase-like (PK-like)"/>
    <property type="match status" value="1"/>
</dbReference>
<evidence type="ECO:0000256" key="4">
    <source>
        <dbReference type="ARBA" id="ARBA00022777"/>
    </source>
</evidence>
<feature type="compositionally biased region" description="Basic and acidic residues" evidence="7">
    <location>
        <begin position="104"/>
        <end position="115"/>
    </location>
</feature>
<dbReference type="EnsemblMetazoa" id="G24205.2">
    <property type="protein sequence ID" value="G24205.2:cds"/>
    <property type="gene ID" value="G24205"/>
</dbReference>
<feature type="compositionally biased region" description="Polar residues" evidence="7">
    <location>
        <begin position="20"/>
        <end position="33"/>
    </location>
</feature>
<dbReference type="PANTHER" id="PTHR24056">
    <property type="entry name" value="CELL DIVISION PROTEIN KINASE"/>
    <property type="match status" value="1"/>
</dbReference>
<accession>A0A8W8KM62</accession>
<keyword evidence="3 6" id="KW-0547">Nucleotide-binding</keyword>
<evidence type="ECO:0008006" key="10">
    <source>
        <dbReference type="Google" id="ProtNLM"/>
    </source>
</evidence>
<keyword evidence="1" id="KW-0723">Serine/threonine-protein kinase</keyword>
<dbReference type="GO" id="GO:0005634">
    <property type="term" value="C:nucleus"/>
    <property type="evidence" value="ECO:0007669"/>
    <property type="project" value="TreeGrafter"/>
</dbReference>
<feature type="region of interest" description="Disordered" evidence="7">
    <location>
        <begin position="1"/>
        <end position="36"/>
    </location>
</feature>
<keyword evidence="2" id="KW-0808">Transferase</keyword>
<dbReference type="GO" id="GO:0004693">
    <property type="term" value="F:cyclin-dependent protein serine/threonine kinase activity"/>
    <property type="evidence" value="ECO:0007669"/>
    <property type="project" value="TreeGrafter"/>
</dbReference>
<organism evidence="8 9">
    <name type="scientific">Magallana gigas</name>
    <name type="common">Pacific oyster</name>
    <name type="synonym">Crassostrea gigas</name>
    <dbReference type="NCBI Taxonomy" id="29159"/>
    <lineage>
        <taxon>Eukaryota</taxon>
        <taxon>Metazoa</taxon>
        <taxon>Spiralia</taxon>
        <taxon>Lophotrochozoa</taxon>
        <taxon>Mollusca</taxon>
        <taxon>Bivalvia</taxon>
        <taxon>Autobranchia</taxon>
        <taxon>Pteriomorphia</taxon>
        <taxon>Ostreida</taxon>
        <taxon>Ostreoidea</taxon>
        <taxon>Ostreidae</taxon>
        <taxon>Magallana</taxon>
    </lineage>
</organism>
<evidence type="ECO:0000256" key="7">
    <source>
        <dbReference type="SAM" id="MobiDB-lite"/>
    </source>
</evidence>
<dbReference type="PANTHER" id="PTHR24056:SF246">
    <property type="entry name" value="ECDYSONE-INDUCED PROTEIN 63E, ISOFORM N"/>
    <property type="match status" value="1"/>
</dbReference>
<reference evidence="8" key="1">
    <citation type="submission" date="2022-08" db="UniProtKB">
        <authorList>
            <consortium name="EnsemblMetazoa"/>
        </authorList>
    </citation>
    <scope>IDENTIFICATION</scope>
    <source>
        <strain evidence="8">05x7-T-G4-1.051#20</strain>
    </source>
</reference>
<dbReference type="Proteomes" id="UP000005408">
    <property type="component" value="Unassembled WGS sequence"/>
</dbReference>
<proteinExistence type="predicted"/>
<evidence type="ECO:0000313" key="8">
    <source>
        <dbReference type="EnsemblMetazoa" id="G24205.2:cds"/>
    </source>
</evidence>
<dbReference type="AlphaFoldDB" id="A0A8W8KM62"/>
<feature type="compositionally biased region" description="Polar residues" evidence="7">
    <location>
        <begin position="118"/>
        <end position="130"/>
    </location>
</feature>
<keyword evidence="5 6" id="KW-0067">ATP-binding</keyword>
<dbReference type="PROSITE" id="PS00107">
    <property type="entry name" value="PROTEIN_KINASE_ATP"/>
    <property type="match status" value="1"/>
</dbReference>
<name>A0A8W8KM62_MAGGI</name>
<feature type="binding site" evidence="6">
    <location>
        <position position="169"/>
    </location>
    <ligand>
        <name>ATP</name>
        <dbReference type="ChEBI" id="CHEBI:30616"/>
    </ligand>
</feature>
<evidence type="ECO:0000256" key="1">
    <source>
        <dbReference type="ARBA" id="ARBA00022527"/>
    </source>
</evidence>
<dbReference type="Gene3D" id="3.30.200.20">
    <property type="entry name" value="Phosphorylase Kinase, domain 1"/>
    <property type="match status" value="1"/>
</dbReference>
<evidence type="ECO:0000256" key="2">
    <source>
        <dbReference type="ARBA" id="ARBA00022679"/>
    </source>
</evidence>
<evidence type="ECO:0000313" key="9">
    <source>
        <dbReference type="Proteomes" id="UP000005408"/>
    </source>
</evidence>
<dbReference type="InterPro" id="IPR050108">
    <property type="entry name" value="CDK"/>
</dbReference>
<feature type="region of interest" description="Disordered" evidence="7">
    <location>
        <begin position="51"/>
        <end position="88"/>
    </location>
</feature>
<feature type="region of interest" description="Disordered" evidence="7">
    <location>
        <begin position="104"/>
        <end position="130"/>
    </location>
</feature>
<evidence type="ECO:0000256" key="3">
    <source>
        <dbReference type="ARBA" id="ARBA00022741"/>
    </source>
</evidence>
<protein>
    <recommendedName>
        <fullName evidence="10">Protein kinase domain-containing protein</fullName>
    </recommendedName>
</protein>
<feature type="compositionally biased region" description="Basic residues" evidence="7">
    <location>
        <begin position="75"/>
        <end position="86"/>
    </location>
</feature>
<keyword evidence="9" id="KW-1185">Reference proteome</keyword>
<sequence>ALSKEDTIQESDQESDPGFQGTNGYSTLDTSPPNLALQRCSYRDDCTGPNGINPANRHTGGYHTLGRPAVVPRSSAKKHAPVKRHHSAGDMLDGLEIEAGADGHKHERPRSEGHKYMNQFSPKRTSSYGGNSPFGRADSYQKLEQLGEGSYATVFKGFSSLTNQVIALKEIRLQQEEGAPFTAIREEKFVMYPKLSSLSEAIPKLVFIPHAESLAVQFLQMIPSRRVYAHQALHHEYFGDLPPKLFELPDAASIFNIPGLKLLPEMDELINQSLTPAKPHERTRIRTTLKV</sequence>
<dbReference type="GO" id="GO:0005524">
    <property type="term" value="F:ATP binding"/>
    <property type="evidence" value="ECO:0007669"/>
    <property type="project" value="UniProtKB-UniRule"/>
</dbReference>
<evidence type="ECO:0000256" key="6">
    <source>
        <dbReference type="PROSITE-ProRule" id="PRU10141"/>
    </source>
</evidence>
<dbReference type="InterPro" id="IPR017441">
    <property type="entry name" value="Protein_kinase_ATP_BS"/>
</dbReference>
<keyword evidence="4" id="KW-0418">Kinase</keyword>
<dbReference type="GO" id="GO:0005737">
    <property type="term" value="C:cytoplasm"/>
    <property type="evidence" value="ECO:0007669"/>
    <property type="project" value="TreeGrafter"/>
</dbReference>
<dbReference type="InterPro" id="IPR011009">
    <property type="entry name" value="Kinase-like_dom_sf"/>
</dbReference>
<evidence type="ECO:0000256" key="5">
    <source>
        <dbReference type="ARBA" id="ARBA00022840"/>
    </source>
</evidence>